<evidence type="ECO:0000256" key="6">
    <source>
        <dbReference type="RuleBase" id="RU003732"/>
    </source>
</evidence>
<evidence type="ECO:0000256" key="7">
    <source>
        <dbReference type="SAM" id="Phobius"/>
    </source>
</evidence>
<dbReference type="RefSeq" id="WP_270095649.1">
    <property type="nucleotide sequence ID" value="NZ_JAQFFK010000001.1"/>
</dbReference>
<evidence type="ECO:0000256" key="2">
    <source>
        <dbReference type="ARBA" id="ARBA00022448"/>
    </source>
</evidence>
<dbReference type="SUPFAM" id="SSF161070">
    <property type="entry name" value="SNF-like"/>
    <property type="match status" value="1"/>
</dbReference>
<evidence type="ECO:0000256" key="3">
    <source>
        <dbReference type="ARBA" id="ARBA00022692"/>
    </source>
</evidence>
<protein>
    <recommendedName>
        <fullName evidence="6">Transporter</fullName>
    </recommendedName>
</protein>
<dbReference type="PANTHER" id="PTHR42948">
    <property type="entry name" value="TRANSPORTER"/>
    <property type="match status" value="1"/>
</dbReference>
<comment type="subcellular location">
    <subcellularLocation>
        <location evidence="1">Membrane</location>
        <topology evidence="1">Multi-pass membrane protein</topology>
    </subcellularLocation>
</comment>
<organism evidence="8 9">
    <name type="scientific">Methanococcoides alaskense</name>
    <dbReference type="NCBI Taxonomy" id="325778"/>
    <lineage>
        <taxon>Archaea</taxon>
        <taxon>Methanobacteriati</taxon>
        <taxon>Methanobacteriota</taxon>
        <taxon>Stenosarchaea group</taxon>
        <taxon>Methanomicrobia</taxon>
        <taxon>Methanosarcinales</taxon>
        <taxon>Methanosarcinaceae</taxon>
        <taxon>Methanococcoides</taxon>
    </lineage>
</organism>
<feature type="transmembrane region" description="Helical" evidence="7">
    <location>
        <begin position="17"/>
        <end position="34"/>
    </location>
</feature>
<dbReference type="PROSITE" id="PS00610">
    <property type="entry name" value="NA_NEUROTRAN_SYMP_1"/>
    <property type="match status" value="1"/>
</dbReference>
<keyword evidence="5 7" id="KW-0472">Membrane</keyword>
<sequence>MKDDTTDINREQLATRIGFLLVSAGCAIGLGNIWRFPFIVGKYGGAAFVIVYFVFLLILELPILIMEFATGRAGRQNIAGSLRKLEPSGKRWHLFGYIAIIGNIILLMFYTTVSGGKFAYF</sequence>
<evidence type="ECO:0000256" key="1">
    <source>
        <dbReference type="ARBA" id="ARBA00004141"/>
    </source>
</evidence>
<evidence type="ECO:0000313" key="9">
    <source>
        <dbReference type="Proteomes" id="UP001185015"/>
    </source>
</evidence>
<proteinExistence type="inferred from homology"/>
<gene>
    <name evidence="8" type="ORF">J2750_000664</name>
</gene>
<dbReference type="PROSITE" id="PS50267">
    <property type="entry name" value="NA_NEUROTRAN_SYMP_3"/>
    <property type="match status" value="1"/>
</dbReference>
<evidence type="ECO:0000256" key="5">
    <source>
        <dbReference type="ARBA" id="ARBA00023136"/>
    </source>
</evidence>
<evidence type="ECO:0000313" key="8">
    <source>
        <dbReference type="EMBL" id="MDR6222219.1"/>
    </source>
</evidence>
<name>A0AA90TZ51_9EURY</name>
<dbReference type="Proteomes" id="UP001185015">
    <property type="component" value="Unassembled WGS sequence"/>
</dbReference>
<keyword evidence="2 6" id="KW-0813">Transport</keyword>
<dbReference type="AlphaFoldDB" id="A0AA90TZ51"/>
<feature type="transmembrane region" description="Helical" evidence="7">
    <location>
        <begin position="46"/>
        <end position="71"/>
    </location>
</feature>
<evidence type="ECO:0000256" key="4">
    <source>
        <dbReference type="ARBA" id="ARBA00022989"/>
    </source>
</evidence>
<feature type="transmembrane region" description="Helical" evidence="7">
    <location>
        <begin position="92"/>
        <end position="113"/>
    </location>
</feature>
<keyword evidence="6" id="KW-0769">Symport</keyword>
<reference evidence="8 9" key="1">
    <citation type="submission" date="2023-07" db="EMBL/GenBank/DDBJ databases">
        <title>Genomic Encyclopedia of Type Strains, Phase IV (KMG-IV): sequencing the most valuable type-strain genomes for metagenomic binning, comparative biology and taxonomic classification.</title>
        <authorList>
            <person name="Goeker M."/>
        </authorList>
    </citation>
    <scope>NUCLEOTIDE SEQUENCE [LARGE SCALE GENOMIC DNA]</scope>
    <source>
        <strain evidence="8 9">DSM 17273</strain>
    </source>
</reference>
<dbReference type="InterPro" id="IPR037272">
    <property type="entry name" value="SNS_sf"/>
</dbReference>
<dbReference type="PANTHER" id="PTHR42948:SF1">
    <property type="entry name" value="TRANSPORTER"/>
    <property type="match status" value="1"/>
</dbReference>
<dbReference type="Pfam" id="PF00209">
    <property type="entry name" value="SNF"/>
    <property type="match status" value="1"/>
</dbReference>
<keyword evidence="9" id="KW-1185">Reference proteome</keyword>
<keyword evidence="4 7" id="KW-1133">Transmembrane helix</keyword>
<comment type="similarity">
    <text evidence="6">Belongs to the sodium:neurotransmitter symporter (SNF) (TC 2.A.22) family.</text>
</comment>
<accession>A0AA90TZ51</accession>
<dbReference type="InterPro" id="IPR000175">
    <property type="entry name" value="Na/ntran_symport"/>
</dbReference>
<keyword evidence="3 6" id="KW-0812">Transmembrane</keyword>
<dbReference type="EMBL" id="JAVDQI010000002">
    <property type="protein sequence ID" value="MDR6222219.1"/>
    <property type="molecule type" value="Genomic_DNA"/>
</dbReference>
<dbReference type="PRINTS" id="PR00176">
    <property type="entry name" value="NANEUSMPORT"/>
</dbReference>
<dbReference type="GO" id="GO:0015293">
    <property type="term" value="F:symporter activity"/>
    <property type="evidence" value="ECO:0007669"/>
    <property type="project" value="UniProtKB-KW"/>
</dbReference>
<comment type="caution">
    <text evidence="8">The sequence shown here is derived from an EMBL/GenBank/DDBJ whole genome shotgun (WGS) entry which is preliminary data.</text>
</comment>
<dbReference type="GO" id="GO:0016020">
    <property type="term" value="C:membrane"/>
    <property type="evidence" value="ECO:0007669"/>
    <property type="project" value="UniProtKB-SubCell"/>
</dbReference>